<organism evidence="2">
    <name type="scientific">human gut metagenome</name>
    <dbReference type="NCBI Taxonomy" id="408170"/>
    <lineage>
        <taxon>unclassified sequences</taxon>
        <taxon>metagenomes</taxon>
        <taxon>organismal metagenomes</taxon>
    </lineage>
</organism>
<name>K1SQX9_9ZZZZ</name>
<gene>
    <name evidence="2" type="ORF">OBE_11149</name>
</gene>
<feature type="non-terminal residue" evidence="2">
    <location>
        <position position="226"/>
    </location>
</feature>
<dbReference type="Pfam" id="PF05089">
    <property type="entry name" value="NAGLU"/>
    <property type="match status" value="1"/>
</dbReference>
<reference evidence="2" key="1">
    <citation type="journal article" date="2013" name="Environ. Microbiol.">
        <title>Microbiota from the distal guts of lean and obese adolescents exhibit partial functional redundancy besides clear differences in community structure.</title>
        <authorList>
            <person name="Ferrer M."/>
            <person name="Ruiz A."/>
            <person name="Lanza F."/>
            <person name="Haange S.B."/>
            <person name="Oberbach A."/>
            <person name="Till H."/>
            <person name="Bargiela R."/>
            <person name="Campoy C."/>
            <person name="Segura M.T."/>
            <person name="Richter M."/>
            <person name="von Bergen M."/>
            <person name="Seifert J."/>
            <person name="Suarez A."/>
        </authorList>
    </citation>
    <scope>NUCLEOTIDE SEQUENCE</scope>
</reference>
<feature type="domain" description="Alpha-N-acetylglucosaminidase tim-barrel" evidence="1">
    <location>
        <begin position="3"/>
        <end position="221"/>
    </location>
</feature>
<dbReference type="PANTHER" id="PTHR12872:SF1">
    <property type="entry name" value="ALPHA-N-ACETYLGLUCOSAMINIDASE"/>
    <property type="match status" value="1"/>
</dbReference>
<accession>K1SQX9</accession>
<evidence type="ECO:0000313" key="2">
    <source>
        <dbReference type="EMBL" id="EKC56275.1"/>
    </source>
</evidence>
<dbReference type="AlphaFoldDB" id="K1SQX9"/>
<dbReference type="InterPro" id="IPR024733">
    <property type="entry name" value="NAGLU_tim-barrel"/>
</dbReference>
<sequence length="226" mass="25798">DYRYALNYCTFNYSMSFYTWEDWERELDWMALHGVNLMLVANGAEAVWQNTLRRLGYSEKRIASFLSGPAYNAWWLMGNLEGWGGPMPQSQIDARTELVRKMLGRMRELGIEPLMPGFYGMVPHDYGSHAGVRVFDQGNWGAFTRPAILDPTTPEFARVAAIFYEETRRLYGDDIRFFSGDPFHEGGSVAGVDMGEAGLAIQRAMQEAFPESVWVLQGWQDNPKPQ</sequence>
<dbReference type="PANTHER" id="PTHR12872">
    <property type="entry name" value="ALPHA-N-ACETYLGLUCOSAMINIDASE"/>
    <property type="match status" value="1"/>
</dbReference>
<evidence type="ECO:0000259" key="1">
    <source>
        <dbReference type="Pfam" id="PF05089"/>
    </source>
</evidence>
<feature type="non-terminal residue" evidence="2">
    <location>
        <position position="1"/>
    </location>
</feature>
<protein>
    <submittedName>
        <fullName evidence="2">Alpha-N-acetylglucosaminidase</fullName>
    </submittedName>
</protein>
<proteinExistence type="predicted"/>
<dbReference type="InterPro" id="IPR007781">
    <property type="entry name" value="NAGLU"/>
</dbReference>
<comment type="caution">
    <text evidence="2">The sequence shown here is derived from an EMBL/GenBank/DDBJ whole genome shotgun (WGS) entry which is preliminary data.</text>
</comment>
<dbReference type="EMBL" id="AJWZ01007662">
    <property type="protein sequence ID" value="EKC56275.1"/>
    <property type="molecule type" value="Genomic_DNA"/>
</dbReference>
<dbReference type="Gene3D" id="3.20.20.80">
    <property type="entry name" value="Glycosidases"/>
    <property type="match status" value="1"/>
</dbReference>